<evidence type="ECO:0000256" key="3">
    <source>
        <dbReference type="SAM" id="MobiDB-lite"/>
    </source>
</evidence>
<dbReference type="SUPFAM" id="SSF46894">
    <property type="entry name" value="C-terminal effector domain of the bipartite response regulators"/>
    <property type="match status" value="1"/>
</dbReference>
<keyword evidence="1" id="KW-0547">Nucleotide-binding</keyword>
<dbReference type="GO" id="GO:0006355">
    <property type="term" value="P:regulation of DNA-templated transcription"/>
    <property type="evidence" value="ECO:0007669"/>
    <property type="project" value="InterPro"/>
</dbReference>
<evidence type="ECO:0000256" key="1">
    <source>
        <dbReference type="ARBA" id="ARBA00022741"/>
    </source>
</evidence>
<dbReference type="SMART" id="SM00421">
    <property type="entry name" value="HTH_LUXR"/>
    <property type="match status" value="1"/>
</dbReference>
<dbReference type="InterPro" id="IPR041664">
    <property type="entry name" value="AAA_16"/>
</dbReference>
<dbReference type="GO" id="GO:0003677">
    <property type="term" value="F:DNA binding"/>
    <property type="evidence" value="ECO:0007669"/>
    <property type="project" value="InterPro"/>
</dbReference>
<dbReference type="Proteomes" id="UP000179642">
    <property type="component" value="Unassembled WGS sequence"/>
</dbReference>
<gene>
    <name evidence="5" type="ORF">BIV23_38175</name>
</gene>
<dbReference type="SUPFAM" id="SSF52540">
    <property type="entry name" value="P-loop containing nucleoside triphosphate hydrolases"/>
    <property type="match status" value="1"/>
</dbReference>
<dbReference type="PANTHER" id="PTHR16305">
    <property type="entry name" value="TESTICULAR SOLUBLE ADENYLYL CYCLASE"/>
    <property type="match status" value="1"/>
</dbReference>
<dbReference type="PROSITE" id="PS00622">
    <property type="entry name" value="HTH_LUXR_1"/>
    <property type="match status" value="1"/>
</dbReference>
<dbReference type="InterPro" id="IPR016032">
    <property type="entry name" value="Sig_transdc_resp-reg_C-effctor"/>
</dbReference>
<protein>
    <recommendedName>
        <fullName evidence="4">HTH luxR-type domain-containing protein</fullName>
    </recommendedName>
</protein>
<evidence type="ECO:0000313" key="5">
    <source>
        <dbReference type="EMBL" id="OIJ92983.1"/>
    </source>
</evidence>
<dbReference type="PROSITE" id="PS50043">
    <property type="entry name" value="HTH_LUXR_2"/>
    <property type="match status" value="1"/>
</dbReference>
<dbReference type="GO" id="GO:0005737">
    <property type="term" value="C:cytoplasm"/>
    <property type="evidence" value="ECO:0007669"/>
    <property type="project" value="TreeGrafter"/>
</dbReference>
<dbReference type="Pfam" id="PF13191">
    <property type="entry name" value="AAA_16"/>
    <property type="match status" value="1"/>
</dbReference>
<keyword evidence="2" id="KW-0067">ATP-binding</keyword>
<keyword evidence="6" id="KW-1185">Reference proteome</keyword>
<dbReference type="Gene3D" id="1.10.10.10">
    <property type="entry name" value="Winged helix-like DNA-binding domain superfamily/Winged helix DNA-binding domain"/>
    <property type="match status" value="1"/>
</dbReference>
<dbReference type="EMBL" id="MLYO01000077">
    <property type="protein sequence ID" value="OIJ92983.1"/>
    <property type="molecule type" value="Genomic_DNA"/>
</dbReference>
<dbReference type="InterPro" id="IPR027417">
    <property type="entry name" value="P-loop_NTPase"/>
</dbReference>
<evidence type="ECO:0000313" key="6">
    <source>
        <dbReference type="Proteomes" id="UP000179642"/>
    </source>
</evidence>
<feature type="region of interest" description="Disordered" evidence="3">
    <location>
        <begin position="1"/>
        <end position="20"/>
    </location>
</feature>
<name>A0A1S2PGY9_9ACTN</name>
<evidence type="ECO:0000256" key="2">
    <source>
        <dbReference type="ARBA" id="ARBA00022840"/>
    </source>
</evidence>
<comment type="caution">
    <text evidence="5">The sequence shown here is derived from an EMBL/GenBank/DDBJ whole genome shotgun (WGS) entry which is preliminary data.</text>
</comment>
<dbReference type="OrthoDB" id="4500249at2"/>
<dbReference type="AlphaFoldDB" id="A0A1S2PGY9"/>
<dbReference type="Pfam" id="PF00196">
    <property type="entry name" value="GerE"/>
    <property type="match status" value="1"/>
</dbReference>
<proteinExistence type="predicted"/>
<dbReference type="PANTHER" id="PTHR16305:SF35">
    <property type="entry name" value="TRANSCRIPTIONAL ACTIVATOR DOMAIN"/>
    <property type="match status" value="1"/>
</dbReference>
<dbReference type="CDD" id="cd06170">
    <property type="entry name" value="LuxR_C_like"/>
    <property type="match status" value="1"/>
</dbReference>
<accession>A0A1S2PGY9</accession>
<feature type="domain" description="HTH luxR-type" evidence="4">
    <location>
        <begin position="712"/>
        <end position="777"/>
    </location>
</feature>
<dbReference type="InterPro" id="IPR036388">
    <property type="entry name" value="WH-like_DNA-bd_sf"/>
</dbReference>
<dbReference type="GO" id="GO:0004016">
    <property type="term" value="F:adenylate cyclase activity"/>
    <property type="evidence" value="ECO:0007669"/>
    <property type="project" value="TreeGrafter"/>
</dbReference>
<organism evidence="5 6">
    <name type="scientific">Streptomyces monashensis</name>
    <dbReference type="NCBI Taxonomy" id="1678012"/>
    <lineage>
        <taxon>Bacteria</taxon>
        <taxon>Bacillati</taxon>
        <taxon>Actinomycetota</taxon>
        <taxon>Actinomycetes</taxon>
        <taxon>Kitasatosporales</taxon>
        <taxon>Streptomycetaceae</taxon>
        <taxon>Streptomyces</taxon>
    </lineage>
</organism>
<dbReference type="GO" id="GO:0005524">
    <property type="term" value="F:ATP binding"/>
    <property type="evidence" value="ECO:0007669"/>
    <property type="project" value="UniProtKB-KW"/>
</dbReference>
<dbReference type="InterPro" id="IPR000792">
    <property type="entry name" value="Tscrpt_reg_LuxR_C"/>
</dbReference>
<dbReference type="PRINTS" id="PR00038">
    <property type="entry name" value="HTHLUXR"/>
</dbReference>
<sequence>MELSSQRTSPSPTRTSPLPARSAKEIVTALGLDAAGAAGGHVVEITGDRWSGKTTLLEGLCSAAAGHGWTVAASAASPATAQAPFGLFVEALEDLVEHLDPDRLDGHGSGQAAWLAPLFPVLAATARDVVPPVPADTYRIWRSMRALLRTLAADGPLLLALDDVHQADRASLQLLGHLREHPVDGPVVIALTSRDRPADPTLHDMPARRSARGGVLRVRPAPLTEEEAIALLPEDLSRVHCETLLDESRGNPGLLRAFARLRQVPGLTGAWVPPLPPDLLADVLRDFRSLSAEGWQVVRAAAVLHEPFAPDDLKEIAQVDDAPLWRALDELMHEELLRPDELAWQLRFANPLLRVAAYQSAGPGWLLGAHAQAARMLDRPGSSSAHLARHLERGAALRDESGARVLWDAAARRLWQDPAQAVSWIRAAQASRAGGGTEPREQLLLGKSLALAGRLTASLTTLGPLCESGAEETGLRVEAAQWRARAYRLLGRPDRAHAELDSLLGELAPGSVLRDEVRHAVIELTLHTRRPVPSTGEGAGEDEGEPAIPAGAPAALRGRLLAQLAVAAVRGDQQGPAEQRALSARQLLDAAPDCEVAGELEGLYWLATAEAALGRPGAACTHYERGLRIAETRRLTPHVPLFAMALSALQRHTGDEAGAARHAACAEAVAAATDSEHLREQALRLRRETAAGAGGAALPGRRRPADDAAGGTTVALEGLSRREKEVALLVSAGRTNQQIARVLELSHKTVETYLGRIFQKLQVQSRAEVAAMVGRSDRLGVAVGS</sequence>
<reference evidence="5 6" key="1">
    <citation type="submission" date="2016-10" db="EMBL/GenBank/DDBJ databases">
        <title>Genome sequence of Streptomyces sp. MUSC 1.</title>
        <authorList>
            <person name="Lee L.-H."/>
            <person name="Ser H.-L."/>
            <person name="Law J.W.-F."/>
        </authorList>
    </citation>
    <scope>NUCLEOTIDE SEQUENCE [LARGE SCALE GENOMIC DNA]</scope>
    <source>
        <strain evidence="5 6">MUSC 1</strain>
    </source>
</reference>
<evidence type="ECO:0000259" key="4">
    <source>
        <dbReference type="PROSITE" id="PS50043"/>
    </source>
</evidence>